<dbReference type="Gene3D" id="1.25.40.10">
    <property type="entry name" value="Tetratricopeptide repeat domain"/>
    <property type="match status" value="1"/>
</dbReference>
<reference evidence="7 8" key="1">
    <citation type="submission" date="2017-04" db="EMBL/GenBank/DDBJ databases">
        <title>Compelte genome sequence of WV33.</title>
        <authorList>
            <person name="Lee P.C."/>
        </authorList>
    </citation>
    <scope>NUCLEOTIDE SEQUENCE [LARGE SCALE GENOMIC DNA]</scope>
    <source>
        <strain evidence="7 8">WV33</strain>
    </source>
</reference>
<dbReference type="InterPro" id="IPR036890">
    <property type="entry name" value="HATPase_C_sf"/>
</dbReference>
<dbReference type="Proteomes" id="UP000244527">
    <property type="component" value="Chromosome"/>
</dbReference>
<keyword evidence="7" id="KW-0418">Kinase</keyword>
<dbReference type="PANTHER" id="PTHR43547">
    <property type="entry name" value="TWO-COMPONENT HISTIDINE KINASE"/>
    <property type="match status" value="1"/>
</dbReference>
<dbReference type="Pfam" id="PF02518">
    <property type="entry name" value="HATPase_c"/>
    <property type="match status" value="1"/>
</dbReference>
<evidence type="ECO:0000256" key="4">
    <source>
        <dbReference type="PROSITE-ProRule" id="PRU00339"/>
    </source>
</evidence>
<dbReference type="RefSeq" id="WP_108742501.1">
    <property type="nucleotide sequence ID" value="NZ_CP020918.1"/>
</dbReference>
<dbReference type="GO" id="GO:0000155">
    <property type="term" value="F:phosphorelay sensor kinase activity"/>
    <property type="evidence" value="ECO:0007669"/>
    <property type="project" value="InterPro"/>
</dbReference>
<name>A0A2S1LIK0_9FLAO</name>
<keyword evidence="4" id="KW-0802">TPR repeat</keyword>
<dbReference type="SUPFAM" id="SSF47384">
    <property type="entry name" value="Homodimeric domain of signal transducing histidine kinase"/>
    <property type="match status" value="1"/>
</dbReference>
<feature type="transmembrane region" description="Helical" evidence="5">
    <location>
        <begin position="271"/>
        <end position="290"/>
    </location>
</feature>
<comment type="catalytic activity">
    <reaction evidence="1">
        <text>ATP + protein L-histidine = ADP + protein N-phospho-L-histidine.</text>
        <dbReference type="EC" id="2.7.13.3"/>
    </reaction>
</comment>
<dbReference type="InterPro" id="IPR005467">
    <property type="entry name" value="His_kinase_dom"/>
</dbReference>
<dbReference type="EC" id="2.7.13.3" evidence="2"/>
<dbReference type="Pfam" id="PF13424">
    <property type="entry name" value="TPR_12"/>
    <property type="match status" value="1"/>
</dbReference>
<dbReference type="InterPro" id="IPR019734">
    <property type="entry name" value="TPR_rpt"/>
</dbReference>
<dbReference type="InterPro" id="IPR011990">
    <property type="entry name" value="TPR-like_helical_dom_sf"/>
</dbReference>
<organism evidence="7 8">
    <name type="scientific">Flavobacterium faecale</name>
    <dbReference type="NCBI Taxonomy" id="1355330"/>
    <lineage>
        <taxon>Bacteria</taxon>
        <taxon>Pseudomonadati</taxon>
        <taxon>Bacteroidota</taxon>
        <taxon>Flavobacteriia</taxon>
        <taxon>Flavobacteriales</taxon>
        <taxon>Flavobacteriaceae</taxon>
        <taxon>Flavobacterium</taxon>
    </lineage>
</organism>
<keyword evidence="8" id="KW-1185">Reference proteome</keyword>
<dbReference type="InterPro" id="IPR003594">
    <property type="entry name" value="HATPase_dom"/>
</dbReference>
<dbReference type="PROSITE" id="PS50109">
    <property type="entry name" value="HIS_KIN"/>
    <property type="match status" value="1"/>
</dbReference>
<evidence type="ECO:0000256" key="1">
    <source>
        <dbReference type="ARBA" id="ARBA00000085"/>
    </source>
</evidence>
<evidence type="ECO:0000256" key="2">
    <source>
        <dbReference type="ARBA" id="ARBA00012438"/>
    </source>
</evidence>
<dbReference type="SMART" id="SM00028">
    <property type="entry name" value="TPR"/>
    <property type="match status" value="3"/>
</dbReference>
<dbReference type="InterPro" id="IPR004358">
    <property type="entry name" value="Sig_transdc_His_kin-like_C"/>
</dbReference>
<accession>A0A2S1LIK0</accession>
<evidence type="ECO:0000256" key="5">
    <source>
        <dbReference type="SAM" id="Phobius"/>
    </source>
</evidence>
<sequence length="541" mass="61716">MKTCPKEKDFIKSHSFFTKKEWDSTLYYTARHLAQSKNIELNTYSHFMRGTAFYQKKIFKQAQSEFLAISSHFLFASVVQYKIGTSLIQQEKYKEAIPVFMAVQKDSTNLYYSYLGKELLNNLGVCYLLLKQLDKAEGYLLKYQELEEKSKDTLKLINLYNNLGTLYYEQYKDNQAIPYFEKGYQLAQHVKSFSTKKDAALNMSVVEENRNRLLKAIVYRKEYDQWKDSLNDQNKVWAVAKLEKKFAVKQKQKEVDLLSAENKTRLAERSGLLSSLLLMTLLLAGAGYFYRQKTKQNKIISAQKAILDDLNATKDKLFSIVSHDLRSSVNALKSSNSKLQKNLSTQDYSALNNQLETNSAIANGAYNLLDNLLNWALLQTQQSFFYQESAHLLSLVKHVAHNYEPIMKNKGIVFENEVNTSIYAFVDSDSFKIILRNLVDNAIKFTPENGTIRVYSLPGKTDFVTLVVEDSGTGMPEEKRLELLRPTVLLSKKGKEEGVGTGLGMQLCKSLIERNGGEFAIESEVGVGTRILVSLLISHDV</sequence>
<dbReference type="PROSITE" id="PS50005">
    <property type="entry name" value="TPR"/>
    <property type="match status" value="1"/>
</dbReference>
<feature type="domain" description="Histidine kinase" evidence="6">
    <location>
        <begin position="320"/>
        <end position="539"/>
    </location>
</feature>
<evidence type="ECO:0000259" key="6">
    <source>
        <dbReference type="PROSITE" id="PS50109"/>
    </source>
</evidence>
<dbReference type="SMART" id="SM00387">
    <property type="entry name" value="HATPase_c"/>
    <property type="match status" value="1"/>
</dbReference>
<keyword evidence="7" id="KW-0808">Transferase</keyword>
<keyword evidence="5" id="KW-0812">Transmembrane</keyword>
<evidence type="ECO:0000256" key="3">
    <source>
        <dbReference type="ARBA" id="ARBA00022553"/>
    </source>
</evidence>
<gene>
    <name evidence="7" type="ORF">FFWV33_08285</name>
</gene>
<keyword evidence="3" id="KW-0597">Phosphoprotein</keyword>
<evidence type="ECO:0000313" key="8">
    <source>
        <dbReference type="Proteomes" id="UP000244527"/>
    </source>
</evidence>
<dbReference type="PANTHER" id="PTHR43547:SF2">
    <property type="entry name" value="HYBRID SIGNAL TRANSDUCTION HISTIDINE KINASE C"/>
    <property type="match status" value="1"/>
</dbReference>
<evidence type="ECO:0000313" key="7">
    <source>
        <dbReference type="EMBL" id="AWG23602.1"/>
    </source>
</evidence>
<protein>
    <recommendedName>
        <fullName evidence="2">histidine kinase</fullName>
        <ecNumber evidence="2">2.7.13.3</ecNumber>
    </recommendedName>
</protein>
<proteinExistence type="predicted"/>
<keyword evidence="5" id="KW-0472">Membrane</keyword>
<dbReference type="AlphaFoldDB" id="A0A2S1LIK0"/>
<dbReference type="SUPFAM" id="SSF48452">
    <property type="entry name" value="TPR-like"/>
    <property type="match status" value="1"/>
</dbReference>
<dbReference type="Gene3D" id="3.30.565.10">
    <property type="entry name" value="Histidine kinase-like ATPase, C-terminal domain"/>
    <property type="match status" value="1"/>
</dbReference>
<dbReference type="OrthoDB" id="9781208at2"/>
<dbReference type="EMBL" id="CP020918">
    <property type="protein sequence ID" value="AWG23602.1"/>
    <property type="molecule type" value="Genomic_DNA"/>
</dbReference>
<dbReference type="PRINTS" id="PR00344">
    <property type="entry name" value="BCTRLSENSOR"/>
</dbReference>
<dbReference type="SUPFAM" id="SSF55874">
    <property type="entry name" value="ATPase domain of HSP90 chaperone/DNA topoisomerase II/histidine kinase"/>
    <property type="match status" value="1"/>
</dbReference>
<dbReference type="KEGG" id="ffa:FFWV33_08285"/>
<dbReference type="InterPro" id="IPR036097">
    <property type="entry name" value="HisK_dim/P_sf"/>
</dbReference>
<feature type="repeat" description="TPR" evidence="4">
    <location>
        <begin position="157"/>
        <end position="190"/>
    </location>
</feature>
<dbReference type="Gene3D" id="1.10.287.130">
    <property type="match status" value="1"/>
</dbReference>
<keyword evidence="5" id="KW-1133">Transmembrane helix</keyword>